<organism evidence="1 2">
    <name type="scientific">Paenibacillus medicaginis</name>
    <dbReference type="NCBI Taxonomy" id="1470560"/>
    <lineage>
        <taxon>Bacteria</taxon>
        <taxon>Bacillati</taxon>
        <taxon>Bacillota</taxon>
        <taxon>Bacilli</taxon>
        <taxon>Bacillales</taxon>
        <taxon>Paenibacillaceae</taxon>
        <taxon>Paenibacillus</taxon>
    </lineage>
</organism>
<protein>
    <submittedName>
        <fullName evidence="1">Uncharacterized protein</fullName>
    </submittedName>
</protein>
<evidence type="ECO:0000313" key="1">
    <source>
        <dbReference type="EMBL" id="MFB5761767.1"/>
    </source>
</evidence>
<name>A0ABV5C2L1_9BACL</name>
<keyword evidence="2" id="KW-1185">Reference proteome</keyword>
<reference evidence="1 2" key="1">
    <citation type="submission" date="2024-09" db="EMBL/GenBank/DDBJ databases">
        <title>Paenibacillus zeirhizospherea sp. nov., isolated from surface of the maize (Zea mays) roots in a horticulture field, Hungary.</title>
        <authorList>
            <person name="Marton D."/>
            <person name="Farkas M."/>
            <person name="Bedics A."/>
            <person name="Toth E."/>
            <person name="Tancsics A."/>
            <person name="Boka K."/>
            <person name="Marati G."/>
            <person name="Kriszt B."/>
            <person name="Cserhati M."/>
        </authorList>
    </citation>
    <scope>NUCLEOTIDE SEQUENCE [LARGE SCALE GENOMIC DNA]</scope>
    <source>
        <strain evidence="1 2">JCM 18446</strain>
    </source>
</reference>
<sequence length="76" mass="8920">MKNVTKLKISVCSMTKFRQFVFTYPPIINLTRRVFNRISHKNSAFVLGGQALSWLEALPKLEYTEKIESKEKEEKQ</sequence>
<dbReference type="RefSeq" id="WP_375520895.1">
    <property type="nucleotide sequence ID" value="NZ_JBHIRY010000014.1"/>
</dbReference>
<proteinExistence type="predicted"/>
<accession>A0ABV5C2L1</accession>
<gene>
    <name evidence="1" type="ORF">ACE5LO_15365</name>
</gene>
<dbReference type="Proteomes" id="UP001580430">
    <property type="component" value="Unassembled WGS sequence"/>
</dbReference>
<dbReference type="EMBL" id="JBHIRY010000014">
    <property type="protein sequence ID" value="MFB5761767.1"/>
    <property type="molecule type" value="Genomic_DNA"/>
</dbReference>
<evidence type="ECO:0000313" key="2">
    <source>
        <dbReference type="Proteomes" id="UP001580430"/>
    </source>
</evidence>
<comment type="caution">
    <text evidence="1">The sequence shown here is derived from an EMBL/GenBank/DDBJ whole genome shotgun (WGS) entry which is preliminary data.</text>
</comment>